<reference evidence="1 2" key="2">
    <citation type="journal article" date="2022" name="Mol. Ecol. Resour.">
        <title>The genomes of chicory, endive, great burdock and yacon provide insights into Asteraceae paleo-polyploidization history and plant inulin production.</title>
        <authorList>
            <person name="Fan W."/>
            <person name="Wang S."/>
            <person name="Wang H."/>
            <person name="Wang A."/>
            <person name="Jiang F."/>
            <person name="Liu H."/>
            <person name="Zhao H."/>
            <person name="Xu D."/>
            <person name="Zhang Y."/>
        </authorList>
    </citation>
    <scope>NUCLEOTIDE SEQUENCE [LARGE SCALE GENOMIC DNA]</scope>
    <source>
        <strain evidence="2">cv. Yunnan</strain>
        <tissue evidence="1">Leaves</tissue>
    </source>
</reference>
<evidence type="ECO:0000313" key="1">
    <source>
        <dbReference type="EMBL" id="KAI3795599.1"/>
    </source>
</evidence>
<gene>
    <name evidence="1" type="ORF">L1987_38255</name>
</gene>
<accession>A0ACB9HIG4</accession>
<sequence>METPTIRTAPATNDADAFGKRCNNASHSEQMHSSQNIFVGMTLILIFAEVLALYGLIVGIIVSSSASQSRAD</sequence>
<reference evidence="2" key="1">
    <citation type="journal article" date="2022" name="Mol. Ecol. Resour.">
        <title>The genomes of chicory, endive, great burdock and yacon provide insights into Asteraceae palaeo-polyploidization history and plant inulin production.</title>
        <authorList>
            <person name="Fan W."/>
            <person name="Wang S."/>
            <person name="Wang H."/>
            <person name="Wang A."/>
            <person name="Jiang F."/>
            <person name="Liu H."/>
            <person name="Zhao H."/>
            <person name="Xu D."/>
            <person name="Zhang Y."/>
        </authorList>
    </citation>
    <scope>NUCLEOTIDE SEQUENCE [LARGE SCALE GENOMIC DNA]</scope>
    <source>
        <strain evidence="2">cv. Yunnan</strain>
    </source>
</reference>
<organism evidence="1 2">
    <name type="scientific">Smallanthus sonchifolius</name>
    <dbReference type="NCBI Taxonomy" id="185202"/>
    <lineage>
        <taxon>Eukaryota</taxon>
        <taxon>Viridiplantae</taxon>
        <taxon>Streptophyta</taxon>
        <taxon>Embryophyta</taxon>
        <taxon>Tracheophyta</taxon>
        <taxon>Spermatophyta</taxon>
        <taxon>Magnoliopsida</taxon>
        <taxon>eudicotyledons</taxon>
        <taxon>Gunneridae</taxon>
        <taxon>Pentapetalae</taxon>
        <taxon>asterids</taxon>
        <taxon>campanulids</taxon>
        <taxon>Asterales</taxon>
        <taxon>Asteraceae</taxon>
        <taxon>Asteroideae</taxon>
        <taxon>Heliantheae alliance</taxon>
        <taxon>Millerieae</taxon>
        <taxon>Smallanthus</taxon>
    </lineage>
</organism>
<proteinExistence type="predicted"/>
<keyword evidence="2" id="KW-1185">Reference proteome</keyword>
<dbReference type="Proteomes" id="UP001056120">
    <property type="component" value="Linkage Group LG12"/>
</dbReference>
<protein>
    <submittedName>
        <fullName evidence="1">Uncharacterized protein</fullName>
    </submittedName>
</protein>
<name>A0ACB9HIG4_9ASTR</name>
<evidence type="ECO:0000313" key="2">
    <source>
        <dbReference type="Proteomes" id="UP001056120"/>
    </source>
</evidence>
<dbReference type="EMBL" id="CM042029">
    <property type="protein sequence ID" value="KAI3795599.1"/>
    <property type="molecule type" value="Genomic_DNA"/>
</dbReference>
<comment type="caution">
    <text evidence="1">The sequence shown here is derived from an EMBL/GenBank/DDBJ whole genome shotgun (WGS) entry which is preliminary data.</text>
</comment>